<gene>
    <name evidence="2" type="ORF">FisN_11Lu225</name>
</gene>
<keyword evidence="3" id="KW-1185">Reference proteome</keyword>
<comment type="caution">
    <text evidence="2">The sequence shown here is derived from an EMBL/GenBank/DDBJ whole genome shotgun (WGS) entry which is preliminary data.</text>
</comment>
<dbReference type="InParanoid" id="A0A1Z5J7A9"/>
<feature type="compositionally biased region" description="Low complexity" evidence="1">
    <location>
        <begin position="52"/>
        <end position="63"/>
    </location>
</feature>
<dbReference type="EMBL" id="BDSP01000013">
    <property type="protein sequence ID" value="GAX09802.1"/>
    <property type="molecule type" value="Genomic_DNA"/>
</dbReference>
<sequence length="220" mass="24074">MSIDDQSQDTEAFPLHPALHESSTKSWNSESDELPPLETSTVSSGCADDDGSISSVSTLTSVSQRGVRPRALFATYWERNGGRGSSPPLPPLPDEVVASYEPKQSEEETLSKDISYEDIIQETAVRSPDIIAHGRRRIFGQVPSSSSAPFLPALAETGEIRKTKSTSALGTKKGCLRSSLRKQDRRPSDNSVTFSPKVDVRIFETPTMQWAAKGWSKLFT</sequence>
<evidence type="ECO:0000313" key="2">
    <source>
        <dbReference type="EMBL" id="GAX09802.1"/>
    </source>
</evidence>
<dbReference type="AlphaFoldDB" id="A0A1Z5J7A9"/>
<dbReference type="Proteomes" id="UP000198406">
    <property type="component" value="Unassembled WGS sequence"/>
</dbReference>
<evidence type="ECO:0000256" key="1">
    <source>
        <dbReference type="SAM" id="MobiDB-lite"/>
    </source>
</evidence>
<reference evidence="2 3" key="1">
    <citation type="journal article" date="2015" name="Plant Cell">
        <title>Oil accumulation by the oleaginous diatom Fistulifera solaris as revealed by the genome and transcriptome.</title>
        <authorList>
            <person name="Tanaka T."/>
            <person name="Maeda Y."/>
            <person name="Veluchamy A."/>
            <person name="Tanaka M."/>
            <person name="Abida H."/>
            <person name="Marechal E."/>
            <person name="Bowler C."/>
            <person name="Muto M."/>
            <person name="Sunaga Y."/>
            <person name="Tanaka M."/>
            <person name="Yoshino T."/>
            <person name="Taniguchi T."/>
            <person name="Fukuda Y."/>
            <person name="Nemoto M."/>
            <person name="Matsumoto M."/>
            <person name="Wong P.S."/>
            <person name="Aburatani S."/>
            <person name="Fujibuchi W."/>
        </authorList>
    </citation>
    <scope>NUCLEOTIDE SEQUENCE [LARGE SCALE GENOMIC DNA]</scope>
    <source>
        <strain evidence="2 3">JPCC DA0580</strain>
    </source>
</reference>
<protein>
    <submittedName>
        <fullName evidence="2">Uncharacterized protein</fullName>
    </submittedName>
</protein>
<accession>A0A1Z5J7A9</accession>
<evidence type="ECO:0000313" key="3">
    <source>
        <dbReference type="Proteomes" id="UP000198406"/>
    </source>
</evidence>
<name>A0A1Z5J7A9_FISSO</name>
<proteinExistence type="predicted"/>
<feature type="region of interest" description="Disordered" evidence="1">
    <location>
        <begin position="1"/>
        <end position="63"/>
    </location>
</feature>
<organism evidence="2 3">
    <name type="scientific">Fistulifera solaris</name>
    <name type="common">Oleaginous diatom</name>
    <dbReference type="NCBI Taxonomy" id="1519565"/>
    <lineage>
        <taxon>Eukaryota</taxon>
        <taxon>Sar</taxon>
        <taxon>Stramenopiles</taxon>
        <taxon>Ochrophyta</taxon>
        <taxon>Bacillariophyta</taxon>
        <taxon>Bacillariophyceae</taxon>
        <taxon>Bacillariophycidae</taxon>
        <taxon>Naviculales</taxon>
        <taxon>Naviculaceae</taxon>
        <taxon>Fistulifera</taxon>
    </lineage>
</organism>